<dbReference type="AlphaFoldDB" id="A0A934KM55"/>
<accession>A0A934KM55</accession>
<dbReference type="EMBL" id="JAEKNN010000038">
    <property type="protein sequence ID" value="MBJ7609363.1"/>
    <property type="molecule type" value="Genomic_DNA"/>
</dbReference>
<name>A0A934KM55_9BACT</name>
<reference evidence="14 15" key="1">
    <citation type="submission" date="2020-10" db="EMBL/GenBank/DDBJ databases">
        <title>Ca. Dormibacterota MAGs.</title>
        <authorList>
            <person name="Montgomery K."/>
        </authorList>
    </citation>
    <scope>NUCLEOTIDE SEQUENCE [LARGE SCALE GENOMIC DNA]</scope>
    <source>
        <strain evidence="14">Mitchell_Peninsula_5</strain>
    </source>
</reference>
<evidence type="ECO:0000259" key="13">
    <source>
        <dbReference type="Pfam" id="PF02163"/>
    </source>
</evidence>
<dbReference type="PANTHER" id="PTHR39188:SF3">
    <property type="entry name" value="STAGE IV SPORULATION PROTEIN FB"/>
    <property type="match status" value="1"/>
</dbReference>
<keyword evidence="7" id="KW-0378">Hydrolase</keyword>
<keyword evidence="6" id="KW-0479">Metal-binding</keyword>
<dbReference type="GO" id="GO:0016020">
    <property type="term" value="C:membrane"/>
    <property type="evidence" value="ECO:0007669"/>
    <property type="project" value="UniProtKB-SubCell"/>
</dbReference>
<feature type="transmembrane region" description="Helical" evidence="12">
    <location>
        <begin position="105"/>
        <end position="133"/>
    </location>
</feature>
<organism evidence="14 15">
    <name type="scientific">Candidatus Amunia macphersoniae</name>
    <dbReference type="NCBI Taxonomy" id="3127014"/>
    <lineage>
        <taxon>Bacteria</taxon>
        <taxon>Bacillati</taxon>
        <taxon>Candidatus Dormiibacterota</taxon>
        <taxon>Candidatus Dormibacteria</taxon>
        <taxon>Candidatus Aeolococcales</taxon>
        <taxon>Candidatus Aeolococcaceae</taxon>
        <taxon>Candidatus Amunia</taxon>
    </lineage>
</organism>
<proteinExistence type="inferred from homology"/>
<keyword evidence="9 12" id="KW-1133">Transmembrane helix</keyword>
<keyword evidence="5 12" id="KW-0812">Transmembrane</keyword>
<evidence type="ECO:0000256" key="10">
    <source>
        <dbReference type="ARBA" id="ARBA00023049"/>
    </source>
</evidence>
<evidence type="ECO:0000256" key="4">
    <source>
        <dbReference type="ARBA" id="ARBA00022670"/>
    </source>
</evidence>
<keyword evidence="4 14" id="KW-0645">Protease</keyword>
<evidence type="ECO:0000313" key="15">
    <source>
        <dbReference type="Proteomes" id="UP000614410"/>
    </source>
</evidence>
<dbReference type="GO" id="GO:0046872">
    <property type="term" value="F:metal ion binding"/>
    <property type="evidence" value="ECO:0007669"/>
    <property type="project" value="UniProtKB-KW"/>
</dbReference>
<evidence type="ECO:0000256" key="11">
    <source>
        <dbReference type="ARBA" id="ARBA00023136"/>
    </source>
</evidence>
<feature type="transmembrane region" description="Helical" evidence="12">
    <location>
        <begin position="77"/>
        <end position="99"/>
    </location>
</feature>
<gene>
    <name evidence="14" type="ORF">JF887_08020</name>
</gene>
<feature type="domain" description="Peptidase M50" evidence="13">
    <location>
        <begin position="126"/>
        <end position="195"/>
    </location>
</feature>
<dbReference type="GO" id="GO:0006508">
    <property type="term" value="P:proteolysis"/>
    <property type="evidence" value="ECO:0007669"/>
    <property type="project" value="UniProtKB-KW"/>
</dbReference>
<dbReference type="PANTHER" id="PTHR39188">
    <property type="entry name" value="MEMBRANE-ASSOCIATED ZINC METALLOPROTEASE M50B"/>
    <property type="match status" value="1"/>
</dbReference>
<dbReference type="Pfam" id="PF02163">
    <property type="entry name" value="Peptidase_M50"/>
    <property type="match status" value="1"/>
</dbReference>
<evidence type="ECO:0000256" key="2">
    <source>
        <dbReference type="ARBA" id="ARBA00004141"/>
    </source>
</evidence>
<feature type="transmembrane region" description="Helical" evidence="12">
    <location>
        <begin position="201"/>
        <end position="220"/>
    </location>
</feature>
<dbReference type="InterPro" id="IPR008915">
    <property type="entry name" value="Peptidase_M50"/>
</dbReference>
<evidence type="ECO:0000256" key="12">
    <source>
        <dbReference type="SAM" id="Phobius"/>
    </source>
</evidence>
<sequence>MTDQIDPPAPGAYQWTPDGYRWIPRPVSSDTPPPPPPALVPSGDGYTWRAAGAAPGALTPTSARPASTGTQQRRGGLVGGLIAAVVGFLKWGAVLFKFGKLGATFISFLVSVLIYIGIFGWQFGVGALLLIAVHESGHMIFARAEGLKVSAPIFLGPFGALVTTKGFRDPRQEAVVAIGGPIVGTAAALLCYVFAQSLSPGYAHYLFLALAYFGCLVNLFNMLPMSPLDGGRVASAVSKWANVAGIALLAVIVAGSYASGNHVNPFLVLILLIGIYSTWGRFRRARRGQEPPPLPARTRIGIGLAYATLVIVCAVGMSVAHSALLNVGYGQPIV</sequence>
<keyword evidence="11 12" id="KW-0472">Membrane</keyword>
<comment type="caution">
    <text evidence="14">The sequence shown here is derived from an EMBL/GenBank/DDBJ whole genome shotgun (WGS) entry which is preliminary data.</text>
</comment>
<evidence type="ECO:0000256" key="9">
    <source>
        <dbReference type="ARBA" id="ARBA00022989"/>
    </source>
</evidence>
<dbReference type="Proteomes" id="UP000614410">
    <property type="component" value="Unassembled WGS sequence"/>
</dbReference>
<feature type="transmembrane region" description="Helical" evidence="12">
    <location>
        <begin position="240"/>
        <end position="259"/>
    </location>
</feature>
<keyword evidence="8" id="KW-0862">Zinc</keyword>
<comment type="cofactor">
    <cofactor evidence="1">
        <name>Zn(2+)</name>
        <dbReference type="ChEBI" id="CHEBI:29105"/>
    </cofactor>
</comment>
<evidence type="ECO:0000256" key="1">
    <source>
        <dbReference type="ARBA" id="ARBA00001947"/>
    </source>
</evidence>
<evidence type="ECO:0000256" key="5">
    <source>
        <dbReference type="ARBA" id="ARBA00022692"/>
    </source>
</evidence>
<feature type="transmembrane region" description="Helical" evidence="12">
    <location>
        <begin position="303"/>
        <end position="324"/>
    </location>
</feature>
<evidence type="ECO:0000313" key="14">
    <source>
        <dbReference type="EMBL" id="MBJ7609363.1"/>
    </source>
</evidence>
<evidence type="ECO:0000256" key="3">
    <source>
        <dbReference type="ARBA" id="ARBA00007931"/>
    </source>
</evidence>
<keyword evidence="10" id="KW-0482">Metalloprotease</keyword>
<evidence type="ECO:0000256" key="8">
    <source>
        <dbReference type="ARBA" id="ARBA00022833"/>
    </source>
</evidence>
<protein>
    <submittedName>
        <fullName evidence="14">Site-2 protease family protein</fullName>
    </submittedName>
</protein>
<comment type="similarity">
    <text evidence="3">Belongs to the peptidase M50B family.</text>
</comment>
<feature type="transmembrane region" description="Helical" evidence="12">
    <location>
        <begin position="174"/>
        <end position="195"/>
    </location>
</feature>
<evidence type="ECO:0000256" key="7">
    <source>
        <dbReference type="ARBA" id="ARBA00022801"/>
    </source>
</evidence>
<comment type="subcellular location">
    <subcellularLocation>
        <location evidence="2">Membrane</location>
        <topology evidence="2">Multi-pass membrane protein</topology>
    </subcellularLocation>
</comment>
<feature type="transmembrane region" description="Helical" evidence="12">
    <location>
        <begin position="265"/>
        <end position="282"/>
    </location>
</feature>
<dbReference type="GO" id="GO:0008237">
    <property type="term" value="F:metallopeptidase activity"/>
    <property type="evidence" value="ECO:0007669"/>
    <property type="project" value="UniProtKB-KW"/>
</dbReference>
<dbReference type="CDD" id="cd06160">
    <property type="entry name" value="S2P-M50_like_2"/>
    <property type="match status" value="1"/>
</dbReference>
<evidence type="ECO:0000256" key="6">
    <source>
        <dbReference type="ARBA" id="ARBA00022723"/>
    </source>
</evidence>